<dbReference type="PANTHER" id="PTHR46254">
    <property type="entry name" value="PROTEIN GVQW1-RELATED"/>
    <property type="match status" value="1"/>
</dbReference>
<keyword evidence="2" id="KW-1185">Reference proteome</keyword>
<proteinExistence type="predicted"/>
<evidence type="ECO:0000313" key="2">
    <source>
        <dbReference type="Proteomes" id="UP000694411"/>
    </source>
</evidence>
<accession>A0A8D2EJ51</accession>
<evidence type="ECO:0000313" key="1">
    <source>
        <dbReference type="Ensembl" id="ENSTGEP00000007370.1"/>
    </source>
</evidence>
<reference evidence="1" key="2">
    <citation type="submission" date="2025-08" db="UniProtKB">
        <authorList>
            <consortium name="Ensembl"/>
        </authorList>
    </citation>
    <scope>IDENTIFICATION</scope>
</reference>
<organism evidence="1 2">
    <name type="scientific">Theropithecus gelada</name>
    <name type="common">Gelada baboon</name>
    <dbReference type="NCBI Taxonomy" id="9565"/>
    <lineage>
        <taxon>Eukaryota</taxon>
        <taxon>Metazoa</taxon>
        <taxon>Chordata</taxon>
        <taxon>Craniata</taxon>
        <taxon>Vertebrata</taxon>
        <taxon>Euteleostomi</taxon>
        <taxon>Mammalia</taxon>
        <taxon>Eutheria</taxon>
        <taxon>Euarchontoglires</taxon>
        <taxon>Primates</taxon>
        <taxon>Haplorrhini</taxon>
        <taxon>Catarrhini</taxon>
        <taxon>Cercopithecidae</taxon>
        <taxon>Cercopithecinae</taxon>
        <taxon>Theropithecus</taxon>
    </lineage>
</organism>
<dbReference type="Proteomes" id="UP000694411">
    <property type="component" value="Chromosome 17"/>
</dbReference>
<protein>
    <submittedName>
        <fullName evidence="1">Uncharacterized protein</fullName>
    </submittedName>
</protein>
<dbReference type="Ensembl" id="ENSTGET00000008882.1">
    <property type="protein sequence ID" value="ENSTGEP00000007370.1"/>
    <property type="gene ID" value="ENSTGEG00000006037.1"/>
</dbReference>
<dbReference type="AlphaFoldDB" id="A0A8D2EJ51"/>
<reference evidence="1" key="1">
    <citation type="submission" date="2018-05" db="EMBL/GenBank/DDBJ databases">
        <title>Whole genome of Theropithecus gelada.</title>
        <authorList>
            <person name="Chiou K.L."/>
            <person name="Snyder-Mackler N."/>
        </authorList>
    </citation>
    <scope>NUCLEOTIDE SEQUENCE [LARGE SCALE GENOMIC DNA]</scope>
</reference>
<sequence length="118" mass="13676">FETESLSVAQAGVQWRDLGSLQPQSRRFKQFSRLSLLSTNFCIFGRDRVLPCWRSTRLGFPKCWHYRHEPPCPAVRCSFKMTPDITLAFFCKVDGQNSISWLKVHNSGMRMCGKCNRV</sequence>
<name>A0A8D2EJ51_THEGE</name>
<reference evidence="1" key="3">
    <citation type="submission" date="2025-09" db="UniProtKB">
        <authorList>
            <consortium name="Ensembl"/>
        </authorList>
    </citation>
    <scope>IDENTIFICATION</scope>
</reference>